<evidence type="ECO:0000313" key="4">
    <source>
        <dbReference type="Proteomes" id="UP000595437"/>
    </source>
</evidence>
<keyword evidence="4" id="KW-1185">Reference proteome</keyword>
<organism evidence="3 4">
    <name type="scientific">Caligus rogercresseyi</name>
    <name type="common">Sea louse</name>
    <dbReference type="NCBI Taxonomy" id="217165"/>
    <lineage>
        <taxon>Eukaryota</taxon>
        <taxon>Metazoa</taxon>
        <taxon>Ecdysozoa</taxon>
        <taxon>Arthropoda</taxon>
        <taxon>Crustacea</taxon>
        <taxon>Multicrustacea</taxon>
        <taxon>Hexanauplia</taxon>
        <taxon>Copepoda</taxon>
        <taxon>Siphonostomatoida</taxon>
        <taxon>Caligidae</taxon>
        <taxon>Caligus</taxon>
    </lineage>
</organism>
<protein>
    <submittedName>
        <fullName evidence="3">LOC100741633</fullName>
    </submittedName>
</protein>
<evidence type="ECO:0000313" key="3">
    <source>
        <dbReference type="EMBL" id="QQP38859.1"/>
    </source>
</evidence>
<feature type="region of interest" description="Disordered" evidence="2">
    <location>
        <begin position="34"/>
        <end position="57"/>
    </location>
</feature>
<accession>A0A7T8JY86</accession>
<evidence type="ECO:0000256" key="1">
    <source>
        <dbReference type="SAM" id="Coils"/>
    </source>
</evidence>
<dbReference type="AlphaFoldDB" id="A0A7T8JY86"/>
<reference evidence="4" key="1">
    <citation type="submission" date="2021-01" db="EMBL/GenBank/DDBJ databases">
        <title>Caligus Genome Assembly.</title>
        <authorList>
            <person name="Gallardo-Escarate C."/>
        </authorList>
    </citation>
    <scope>NUCLEOTIDE SEQUENCE [LARGE SCALE GENOMIC DNA]</scope>
</reference>
<evidence type="ECO:0000256" key="2">
    <source>
        <dbReference type="SAM" id="MobiDB-lite"/>
    </source>
</evidence>
<dbReference type="Proteomes" id="UP000595437">
    <property type="component" value="Chromosome 14"/>
</dbReference>
<proteinExistence type="predicted"/>
<keyword evidence="1" id="KW-0175">Coiled coil</keyword>
<dbReference type="EMBL" id="CP045903">
    <property type="protein sequence ID" value="QQP38859.1"/>
    <property type="molecule type" value="Genomic_DNA"/>
</dbReference>
<feature type="coiled-coil region" evidence="1">
    <location>
        <begin position="5"/>
        <end position="32"/>
    </location>
</feature>
<name>A0A7T8JY86_CALRO</name>
<gene>
    <name evidence="3" type="ORF">FKW44_019557</name>
</gene>
<sequence length="89" mass="9948">MKSTLEEALTQKQETEAKLLQAQLRIEQLEELMRSGGGSPSKLPVPPGLSDMVRPAQTGPPHHLLQWWLPVAVDPHPHLLPRHHLCQAD</sequence>